<dbReference type="AlphaFoldDB" id="A0A0D2KPN7"/>
<dbReference type="KEGG" id="mng:MNEG_10392"/>
<organism evidence="3 4">
    <name type="scientific">Monoraphidium neglectum</name>
    <dbReference type="NCBI Taxonomy" id="145388"/>
    <lineage>
        <taxon>Eukaryota</taxon>
        <taxon>Viridiplantae</taxon>
        <taxon>Chlorophyta</taxon>
        <taxon>core chlorophytes</taxon>
        <taxon>Chlorophyceae</taxon>
        <taxon>CS clade</taxon>
        <taxon>Sphaeropleales</taxon>
        <taxon>Selenastraceae</taxon>
        <taxon>Monoraphidium</taxon>
    </lineage>
</organism>
<proteinExistence type="predicted"/>
<gene>
    <name evidence="3" type="ORF">MNEG_10392</name>
</gene>
<reference evidence="3 4" key="1">
    <citation type="journal article" date="2013" name="BMC Genomics">
        <title>Reconstruction of the lipid metabolism for the microalga Monoraphidium neglectum from its genome sequence reveals characteristics suitable for biofuel production.</title>
        <authorList>
            <person name="Bogen C."/>
            <person name="Al-Dilaimi A."/>
            <person name="Albersmeier A."/>
            <person name="Wichmann J."/>
            <person name="Grundmann M."/>
            <person name="Rupp O."/>
            <person name="Lauersen K.J."/>
            <person name="Blifernez-Klassen O."/>
            <person name="Kalinowski J."/>
            <person name="Goesmann A."/>
            <person name="Mussgnug J.H."/>
            <person name="Kruse O."/>
        </authorList>
    </citation>
    <scope>NUCLEOTIDE SEQUENCE [LARGE SCALE GENOMIC DNA]</scope>
    <source>
        <strain evidence="3 4">SAG 48.87</strain>
    </source>
</reference>
<dbReference type="Pfam" id="PF01624">
    <property type="entry name" value="MutS_I"/>
    <property type="match status" value="1"/>
</dbReference>
<dbReference type="STRING" id="145388.A0A0D2KPN7"/>
<feature type="region of interest" description="Disordered" evidence="1">
    <location>
        <begin position="1"/>
        <end position="86"/>
    </location>
</feature>
<name>A0A0D2KPN7_9CHLO</name>
<sequence length="229" mass="24191">MPPKAAKPGQRSITAFFGTSAAKRKEPSASQREEAHGEATHTKTPPAKRQQRGQQAHGGSSEQQPPSPPVEQRLLQPPSPAPAPSLDAAAAAFPANRDQRRRARAQAKLVGAADSRSLAMPAGPGGMGGGGGGGGARPKYTPLEEQVVALRRAHPGVLLAVEVGYKMRFFGEDAEAAARELGLHAYPDHNFLTASIPVQRLPVHVRRLVQAGYKVRPQCWGCGVTAQVM</sequence>
<feature type="compositionally biased region" description="Gly residues" evidence="1">
    <location>
        <begin position="123"/>
        <end position="136"/>
    </location>
</feature>
<dbReference type="RefSeq" id="XP_013896588.1">
    <property type="nucleotide sequence ID" value="XM_014041134.1"/>
</dbReference>
<feature type="compositionally biased region" description="Basic and acidic residues" evidence="1">
    <location>
        <begin position="23"/>
        <end position="41"/>
    </location>
</feature>
<evidence type="ECO:0000259" key="2">
    <source>
        <dbReference type="Pfam" id="PF01624"/>
    </source>
</evidence>
<evidence type="ECO:0000313" key="3">
    <source>
        <dbReference type="EMBL" id="KIY97568.1"/>
    </source>
</evidence>
<dbReference type="OrthoDB" id="10252754at2759"/>
<dbReference type="SUPFAM" id="SSF55271">
    <property type="entry name" value="DNA repair protein MutS, domain I"/>
    <property type="match status" value="1"/>
</dbReference>
<dbReference type="GO" id="GO:0005524">
    <property type="term" value="F:ATP binding"/>
    <property type="evidence" value="ECO:0007669"/>
    <property type="project" value="InterPro"/>
</dbReference>
<dbReference type="InterPro" id="IPR007695">
    <property type="entry name" value="DNA_mismatch_repair_MutS-lik_N"/>
</dbReference>
<dbReference type="Gene3D" id="3.40.1170.10">
    <property type="entry name" value="DNA repair protein MutS, domain I"/>
    <property type="match status" value="1"/>
</dbReference>
<dbReference type="GO" id="GO:0006298">
    <property type="term" value="P:mismatch repair"/>
    <property type="evidence" value="ECO:0007669"/>
    <property type="project" value="InterPro"/>
</dbReference>
<dbReference type="Proteomes" id="UP000054498">
    <property type="component" value="Unassembled WGS sequence"/>
</dbReference>
<keyword evidence="4" id="KW-1185">Reference proteome</keyword>
<dbReference type="GeneID" id="25727550"/>
<evidence type="ECO:0000256" key="1">
    <source>
        <dbReference type="SAM" id="MobiDB-lite"/>
    </source>
</evidence>
<dbReference type="InterPro" id="IPR016151">
    <property type="entry name" value="DNA_mismatch_repair_MutS_N"/>
</dbReference>
<dbReference type="GO" id="GO:0030983">
    <property type="term" value="F:mismatched DNA binding"/>
    <property type="evidence" value="ECO:0007669"/>
    <property type="project" value="InterPro"/>
</dbReference>
<evidence type="ECO:0000313" key="4">
    <source>
        <dbReference type="Proteomes" id="UP000054498"/>
    </source>
</evidence>
<accession>A0A0D2KPN7</accession>
<feature type="region of interest" description="Disordered" evidence="1">
    <location>
        <begin position="117"/>
        <end position="138"/>
    </location>
</feature>
<dbReference type="EMBL" id="KK102515">
    <property type="protein sequence ID" value="KIY97568.1"/>
    <property type="molecule type" value="Genomic_DNA"/>
</dbReference>
<feature type="domain" description="DNA mismatch repair protein MutS-like N-terminal" evidence="2">
    <location>
        <begin position="141"/>
        <end position="215"/>
    </location>
</feature>
<protein>
    <submittedName>
        <fullName evidence="3">DNA mismatch repair protein Msh3</fullName>
    </submittedName>
</protein>